<sequence>MRTLMNTRLVEVNERSLSFLCFCLHKLEIIPCSNQLIKLFMEKKVSHFKKEFSMRSRCVKLFDSDNNNLLTKPS</sequence>
<accession>A0ACB7UYV0</accession>
<comment type="caution">
    <text evidence="1">The sequence shown here is derived from an EMBL/GenBank/DDBJ whole genome shotgun (WGS) entry which is preliminary data.</text>
</comment>
<name>A0ACB7UYV0_DIOAL</name>
<reference evidence="2" key="1">
    <citation type="journal article" date="2022" name="Nat. Commun.">
        <title>Chromosome evolution and the genetic basis of agronomically important traits in greater yam.</title>
        <authorList>
            <person name="Bredeson J.V."/>
            <person name="Lyons J.B."/>
            <person name="Oniyinde I.O."/>
            <person name="Okereke N.R."/>
            <person name="Kolade O."/>
            <person name="Nnabue I."/>
            <person name="Nwadili C.O."/>
            <person name="Hribova E."/>
            <person name="Parker M."/>
            <person name="Nwogha J."/>
            <person name="Shu S."/>
            <person name="Carlson J."/>
            <person name="Kariba R."/>
            <person name="Muthemba S."/>
            <person name="Knop K."/>
            <person name="Barton G.J."/>
            <person name="Sherwood A.V."/>
            <person name="Lopez-Montes A."/>
            <person name="Asiedu R."/>
            <person name="Jamnadass R."/>
            <person name="Muchugi A."/>
            <person name="Goodstein D."/>
            <person name="Egesi C.N."/>
            <person name="Featherston J."/>
            <person name="Asfaw A."/>
            <person name="Simpson G.G."/>
            <person name="Dolezel J."/>
            <person name="Hendre P.S."/>
            <person name="Van Deynze A."/>
            <person name="Kumar P.L."/>
            <person name="Obidiegwu J.E."/>
            <person name="Bhattacharjee R."/>
            <person name="Rokhsar D.S."/>
        </authorList>
    </citation>
    <scope>NUCLEOTIDE SEQUENCE [LARGE SCALE GENOMIC DNA]</scope>
    <source>
        <strain evidence="2">cv. TDa95/00328</strain>
    </source>
</reference>
<gene>
    <name evidence="1" type="ORF">IHE45_13G068700</name>
</gene>
<dbReference type="Proteomes" id="UP000827976">
    <property type="component" value="Chromosome 13"/>
</dbReference>
<evidence type="ECO:0000313" key="2">
    <source>
        <dbReference type="Proteomes" id="UP000827976"/>
    </source>
</evidence>
<proteinExistence type="predicted"/>
<protein>
    <submittedName>
        <fullName evidence="1">Uncharacterized protein</fullName>
    </submittedName>
</protein>
<evidence type="ECO:0000313" key="1">
    <source>
        <dbReference type="EMBL" id="KAH7665973.1"/>
    </source>
</evidence>
<keyword evidence="2" id="KW-1185">Reference proteome</keyword>
<organism evidence="1 2">
    <name type="scientific">Dioscorea alata</name>
    <name type="common">Purple yam</name>
    <dbReference type="NCBI Taxonomy" id="55571"/>
    <lineage>
        <taxon>Eukaryota</taxon>
        <taxon>Viridiplantae</taxon>
        <taxon>Streptophyta</taxon>
        <taxon>Embryophyta</taxon>
        <taxon>Tracheophyta</taxon>
        <taxon>Spermatophyta</taxon>
        <taxon>Magnoliopsida</taxon>
        <taxon>Liliopsida</taxon>
        <taxon>Dioscoreales</taxon>
        <taxon>Dioscoreaceae</taxon>
        <taxon>Dioscorea</taxon>
    </lineage>
</organism>
<dbReference type="EMBL" id="CM037023">
    <property type="protein sequence ID" value="KAH7665973.1"/>
    <property type="molecule type" value="Genomic_DNA"/>
</dbReference>